<sequence length="833" mass="95836">MRWKTRIVLFIYFVFGLSYHVMAQEKDSLSIILKDLENKYNVQFNYAPENIENVFITSPEASLTLSDVLLYLENNTDLKFNDSENGIVIITKPLRLFCGYIKSKEGNLPIEQATIQTKNSGTVSDETGYFEIEVKNTNDRLIIRSLGYNTINIFFENNQKSTCRDIFLEQNIESLSEVFLTNYITTGITKTNLGSYEIDFAKFDILPGLIDTDVLQSIQAFPGILSVDETVSNINIRGGSNDQNLILWDGIKMYQSGHFFGLISLYNPQITKDVLLIKNGTNASFTDGVSGTISMNTDTKLNTKTTGSIGFNLIDLNGYLNLKISDNSSVEIAARKSLSDFTETPTFNRYFERITQDPDFENNTSNVLNTNEEFDFYDFSLRWLYEISKKDKLRINFINASNKLVFDENTIIDDLERSKESKLTQNSIAGSVFYKRLWNEKLHTTFEFYETDYKLQATNANILEDQRYLQENQISESSFKLQGNYKINKSIKLNLGYQFVETEITNLDDVDNPVYRLLISEVLRTNGIFSELSYSSPNNQTHINFGVRYNYINKFKKSLIEPRLSFTHGFWNHFTIEILGEFKSQNTSQIINFQNDFLGVEKRRWQLSNNNTIPIIQSKKGSFGINYSKNNYLISSEFYYKFVKGITTQSQGFTDQFQFEKSSGTNTVYGLDLLLRKSFPNYNIWLSYSYMDNNYSFNSINQNPFPSNYDTTHAATFGSSYIKGDFKFSLGLNWHTGKPITEPVEGNEIVNNEINYQSTNSSRLDSYYRVDVSALYMIDINRKIKGQFGGSLWNVLGTENVINKYYTIDNGSVIETNEMSLNFTPNLSARFIF</sequence>
<dbReference type="Pfam" id="PF16344">
    <property type="entry name" value="FecR_C"/>
    <property type="match status" value="1"/>
</dbReference>
<keyword evidence="5" id="KW-0675">Receptor</keyword>
<dbReference type="RefSeq" id="WP_109681492.1">
    <property type="nucleotide sequence ID" value="NZ_QGGP01000002.1"/>
</dbReference>
<organism evidence="5 6">
    <name type="scientific">Xanthomarina spongicola</name>
    <dbReference type="NCBI Taxonomy" id="570520"/>
    <lineage>
        <taxon>Bacteria</taxon>
        <taxon>Pseudomonadati</taxon>
        <taxon>Bacteroidota</taxon>
        <taxon>Flavobacteriia</taxon>
        <taxon>Flavobacteriales</taxon>
        <taxon>Flavobacteriaceae</taxon>
        <taxon>Xanthomarina</taxon>
    </lineage>
</organism>
<dbReference type="GO" id="GO:0009279">
    <property type="term" value="C:cell outer membrane"/>
    <property type="evidence" value="ECO:0007669"/>
    <property type="project" value="UniProtKB-SubCell"/>
</dbReference>
<reference evidence="5 6" key="1">
    <citation type="submission" date="2018-05" db="EMBL/GenBank/DDBJ databases">
        <title>Genomic Encyclopedia of Archaeal and Bacterial Type Strains, Phase II (KMG-II): from individual species to whole genera.</title>
        <authorList>
            <person name="Goeker M."/>
        </authorList>
    </citation>
    <scope>NUCLEOTIDE SEQUENCE [LARGE SCALE GENOMIC DNA]</scope>
    <source>
        <strain evidence="5 6">DSM 22637</strain>
    </source>
</reference>
<dbReference type="InterPro" id="IPR032508">
    <property type="entry name" value="FecR_C"/>
</dbReference>
<dbReference type="Gene3D" id="3.55.50.30">
    <property type="match status" value="1"/>
</dbReference>
<comment type="subcellular location">
    <subcellularLocation>
        <location evidence="1">Cell outer membrane</location>
    </subcellularLocation>
</comment>
<evidence type="ECO:0000256" key="3">
    <source>
        <dbReference type="ARBA" id="ARBA00023237"/>
    </source>
</evidence>
<feature type="domain" description="Protein FecR C-terminal" evidence="4">
    <location>
        <begin position="26"/>
        <end position="89"/>
    </location>
</feature>
<keyword evidence="6" id="KW-1185">Reference proteome</keyword>
<evidence type="ECO:0000259" key="4">
    <source>
        <dbReference type="Pfam" id="PF16344"/>
    </source>
</evidence>
<comment type="caution">
    <text evidence="5">The sequence shown here is derived from an EMBL/GenBank/DDBJ whole genome shotgun (WGS) entry which is preliminary data.</text>
</comment>
<dbReference type="OrthoDB" id="9803050at2"/>
<proteinExistence type="predicted"/>
<name>A0A316DQZ6_9FLAO</name>
<protein>
    <submittedName>
        <fullName evidence="5">TonB-dependent receptor-like protein</fullName>
    </submittedName>
</protein>
<evidence type="ECO:0000256" key="2">
    <source>
        <dbReference type="ARBA" id="ARBA00023136"/>
    </source>
</evidence>
<dbReference type="Proteomes" id="UP000245430">
    <property type="component" value="Unassembled WGS sequence"/>
</dbReference>
<evidence type="ECO:0000313" key="5">
    <source>
        <dbReference type="EMBL" id="PWK19599.1"/>
    </source>
</evidence>
<dbReference type="EMBL" id="QGGP01000002">
    <property type="protein sequence ID" value="PWK19599.1"/>
    <property type="molecule type" value="Genomic_DNA"/>
</dbReference>
<gene>
    <name evidence="5" type="ORF">LX78_00947</name>
</gene>
<keyword evidence="3" id="KW-0998">Cell outer membrane</keyword>
<evidence type="ECO:0000313" key="6">
    <source>
        <dbReference type="Proteomes" id="UP000245430"/>
    </source>
</evidence>
<dbReference type="SUPFAM" id="SSF49464">
    <property type="entry name" value="Carboxypeptidase regulatory domain-like"/>
    <property type="match status" value="1"/>
</dbReference>
<dbReference type="AlphaFoldDB" id="A0A316DQZ6"/>
<accession>A0A316DQZ6</accession>
<keyword evidence="2" id="KW-0472">Membrane</keyword>
<evidence type="ECO:0000256" key="1">
    <source>
        <dbReference type="ARBA" id="ARBA00004442"/>
    </source>
</evidence>
<dbReference type="Pfam" id="PF13715">
    <property type="entry name" value="CarbopepD_reg_2"/>
    <property type="match status" value="1"/>
</dbReference>
<dbReference type="Gene3D" id="2.40.170.20">
    <property type="entry name" value="TonB-dependent receptor, beta-barrel domain"/>
    <property type="match status" value="1"/>
</dbReference>
<dbReference type="InterPro" id="IPR008969">
    <property type="entry name" value="CarboxyPept-like_regulatory"/>
</dbReference>
<dbReference type="InterPro" id="IPR036942">
    <property type="entry name" value="Beta-barrel_TonB_sf"/>
</dbReference>
<dbReference type="SUPFAM" id="SSF56935">
    <property type="entry name" value="Porins"/>
    <property type="match status" value="1"/>
</dbReference>